<dbReference type="OrthoDB" id="199717at2759"/>
<evidence type="ECO:0000256" key="4">
    <source>
        <dbReference type="ARBA" id="ARBA00022728"/>
    </source>
</evidence>
<proteinExistence type="inferred from homology"/>
<evidence type="ECO:0000313" key="10">
    <source>
        <dbReference type="Proteomes" id="UP000183832"/>
    </source>
</evidence>
<dbReference type="PANTHER" id="PTHR13264:SF5">
    <property type="entry name" value="PRE-MRNA-SPLICING FACTOR SYF2"/>
    <property type="match status" value="1"/>
</dbReference>
<keyword evidence="5 7" id="KW-0508">mRNA splicing</keyword>
<comment type="subunit">
    <text evidence="7">May be part of a spliceosome complex.</text>
</comment>
<dbReference type="EMBL" id="CVRI01000006">
    <property type="protein sequence ID" value="CRK87992.1"/>
    <property type="molecule type" value="Genomic_DNA"/>
</dbReference>
<dbReference type="GO" id="GO:0000398">
    <property type="term" value="P:mRNA splicing, via spliceosome"/>
    <property type="evidence" value="ECO:0007669"/>
    <property type="project" value="UniProtKB-UniRule"/>
</dbReference>
<reference evidence="9 10" key="1">
    <citation type="submission" date="2015-04" db="EMBL/GenBank/DDBJ databases">
        <authorList>
            <person name="Syromyatnikov M.Y."/>
            <person name="Popov V.N."/>
        </authorList>
    </citation>
    <scope>NUCLEOTIDE SEQUENCE [LARGE SCALE GENOMIC DNA]</scope>
</reference>
<dbReference type="STRING" id="568069.A0A1J1HIW3"/>
<feature type="compositionally biased region" description="Polar residues" evidence="8">
    <location>
        <begin position="1"/>
        <end position="10"/>
    </location>
</feature>
<dbReference type="InterPro" id="IPR013260">
    <property type="entry name" value="mRNA_splic_SYF2"/>
</dbReference>
<keyword evidence="4 7" id="KW-0747">Spliceosome</keyword>
<dbReference type="AlphaFoldDB" id="A0A1J1HIW3"/>
<keyword evidence="3 7" id="KW-0507">mRNA processing</keyword>
<evidence type="ECO:0000313" key="9">
    <source>
        <dbReference type="EMBL" id="CRK87992.1"/>
    </source>
</evidence>
<protein>
    <recommendedName>
        <fullName evidence="7">Pre-mRNA-splicing factor SYF2</fullName>
    </recommendedName>
</protein>
<dbReference type="PANTHER" id="PTHR13264">
    <property type="entry name" value="GCIP-INTERACTING PROTEIN P29"/>
    <property type="match status" value="1"/>
</dbReference>
<keyword evidence="6 7" id="KW-0539">Nucleus</keyword>
<organism evidence="9 10">
    <name type="scientific">Clunio marinus</name>
    <dbReference type="NCBI Taxonomy" id="568069"/>
    <lineage>
        <taxon>Eukaryota</taxon>
        <taxon>Metazoa</taxon>
        <taxon>Ecdysozoa</taxon>
        <taxon>Arthropoda</taxon>
        <taxon>Hexapoda</taxon>
        <taxon>Insecta</taxon>
        <taxon>Pterygota</taxon>
        <taxon>Neoptera</taxon>
        <taxon>Endopterygota</taxon>
        <taxon>Diptera</taxon>
        <taxon>Nematocera</taxon>
        <taxon>Chironomoidea</taxon>
        <taxon>Chironomidae</taxon>
        <taxon>Clunio</taxon>
    </lineage>
</organism>
<accession>A0A1J1HIW3</accession>
<comment type="function">
    <text evidence="7">Involved in pre-mRNA splicing.</text>
</comment>
<evidence type="ECO:0000256" key="5">
    <source>
        <dbReference type="ARBA" id="ARBA00023187"/>
    </source>
</evidence>
<sequence>MSDTKATSTSDKMKERMAKLKNLHNVRNEARNQNHSEVKKEMERMTLPKNWDIRQQKAEWLIKDKANRDDAEEKGMDYDRVKLLNVSAQDQERIDKIKKRNKKIGDQGFADYETQTARQYQRLVKAMPAKDLQRYNEQKEMIGDNYYSSNPILEGVHKDSKAAVNNMVKDLDQQIEKRKKFSRRRMHNDEADIDYINEKNRRLNKKLAMYYDPYTTEIKQALERGTAI</sequence>
<comment type="subcellular location">
    <subcellularLocation>
        <location evidence="1 7">Nucleus</location>
    </subcellularLocation>
</comment>
<keyword evidence="10" id="KW-1185">Reference proteome</keyword>
<feature type="region of interest" description="Disordered" evidence="8">
    <location>
        <begin position="1"/>
        <end position="49"/>
    </location>
</feature>
<feature type="compositionally biased region" description="Basic and acidic residues" evidence="8">
    <location>
        <begin position="26"/>
        <end position="49"/>
    </location>
</feature>
<gene>
    <name evidence="9" type="ORF">CLUMA_CG001778</name>
</gene>
<evidence type="ECO:0000256" key="1">
    <source>
        <dbReference type="ARBA" id="ARBA00004123"/>
    </source>
</evidence>
<name>A0A1J1HIW3_9DIPT</name>
<evidence type="ECO:0000256" key="2">
    <source>
        <dbReference type="ARBA" id="ARBA00010028"/>
    </source>
</evidence>
<evidence type="ECO:0000256" key="3">
    <source>
        <dbReference type="ARBA" id="ARBA00022664"/>
    </source>
</evidence>
<dbReference type="Pfam" id="PF08231">
    <property type="entry name" value="SYF2"/>
    <property type="match status" value="1"/>
</dbReference>
<dbReference type="GO" id="GO:0000974">
    <property type="term" value="C:Prp19 complex"/>
    <property type="evidence" value="ECO:0007669"/>
    <property type="project" value="TreeGrafter"/>
</dbReference>
<evidence type="ECO:0000256" key="6">
    <source>
        <dbReference type="ARBA" id="ARBA00023242"/>
    </source>
</evidence>
<evidence type="ECO:0000256" key="8">
    <source>
        <dbReference type="SAM" id="MobiDB-lite"/>
    </source>
</evidence>
<evidence type="ECO:0000256" key="7">
    <source>
        <dbReference type="RuleBase" id="RU367148"/>
    </source>
</evidence>
<dbReference type="GO" id="GO:0071014">
    <property type="term" value="C:post-mRNA release spliceosomal complex"/>
    <property type="evidence" value="ECO:0007669"/>
    <property type="project" value="TreeGrafter"/>
</dbReference>
<comment type="similarity">
    <text evidence="2 7">Belongs to the SYF2 family.</text>
</comment>
<dbReference type="GO" id="GO:0071013">
    <property type="term" value="C:catalytic step 2 spliceosome"/>
    <property type="evidence" value="ECO:0007669"/>
    <property type="project" value="TreeGrafter"/>
</dbReference>
<dbReference type="Proteomes" id="UP000183832">
    <property type="component" value="Unassembled WGS sequence"/>
</dbReference>